<dbReference type="EMBL" id="QOUI01000001">
    <property type="protein sequence ID" value="RCK71032.1"/>
    <property type="molecule type" value="Genomic_DNA"/>
</dbReference>
<organism evidence="2 3">
    <name type="scientific">Desertihabitans brevis</name>
    <dbReference type="NCBI Taxonomy" id="2268447"/>
    <lineage>
        <taxon>Bacteria</taxon>
        <taxon>Bacillati</taxon>
        <taxon>Actinomycetota</taxon>
        <taxon>Actinomycetes</taxon>
        <taxon>Propionibacteriales</taxon>
        <taxon>Propionibacteriaceae</taxon>
        <taxon>Desertihabitans</taxon>
    </lineage>
</organism>
<evidence type="ECO:0000313" key="2">
    <source>
        <dbReference type="EMBL" id="RCK71032.1"/>
    </source>
</evidence>
<evidence type="ECO:0000256" key="1">
    <source>
        <dbReference type="SAM" id="MobiDB-lite"/>
    </source>
</evidence>
<comment type="caution">
    <text evidence="2">The sequence shown here is derived from an EMBL/GenBank/DDBJ whole genome shotgun (WGS) entry which is preliminary data.</text>
</comment>
<feature type="region of interest" description="Disordered" evidence="1">
    <location>
        <begin position="295"/>
        <end position="396"/>
    </location>
</feature>
<evidence type="ECO:0000313" key="3">
    <source>
        <dbReference type="Proteomes" id="UP000252770"/>
    </source>
</evidence>
<sequence length="396" mass="42709">MPPDEARPRLSDGSRALFERFAARPGAGADRAAALRRHVESSPALVRQLNQAVAADELRGFTVQPADVNAGGTYDPSTRHISVPLSQLEDRYECVFVMGHEVQHALNRAAVEDADTRFPTDLHQQASSGSLDYTTPVATLMQAQRWDEASANLAGWNALVSHHTSAAAEAGRPQPSLATVAASNGRTRDVVEGDVLTGYHVRPNLSLGPDLTAELTPANIEGMAQNYVDRPAAETRLGHHGNSDYANYYGAYAVGVTVQYHRAMYPPQPGVAEVPFALDLQRLGLDRALMEQNGVHLGGSRQPMPFLDTSTTPPRREHLHHTFETHQHVPTSPASDAARRDPSRAGRTDDLRSMSFPRSPAHAGAVAATSTGGTSRPGAREMVPPVRTPRSSDRGR</sequence>
<name>A0A367Z182_9ACTN</name>
<dbReference type="AlphaFoldDB" id="A0A367Z182"/>
<proteinExistence type="predicted"/>
<reference evidence="2 3" key="1">
    <citation type="submission" date="2018-07" db="EMBL/GenBank/DDBJ databases">
        <title>Desertimonas flava gen. nov. sp. nov.</title>
        <authorList>
            <person name="Liu S."/>
        </authorList>
    </citation>
    <scope>NUCLEOTIDE SEQUENCE [LARGE SCALE GENOMIC DNA]</scope>
    <source>
        <strain evidence="2 3">16Sb5-5</strain>
    </source>
</reference>
<protein>
    <submittedName>
        <fullName evidence="2">Uncharacterized protein</fullName>
    </submittedName>
</protein>
<accession>A0A367Z182</accession>
<keyword evidence="3" id="KW-1185">Reference proteome</keyword>
<feature type="compositionally biased region" description="Basic and acidic residues" evidence="1">
    <location>
        <begin position="337"/>
        <end position="352"/>
    </location>
</feature>
<feature type="compositionally biased region" description="Basic and acidic residues" evidence="1">
    <location>
        <begin position="314"/>
        <end position="327"/>
    </location>
</feature>
<dbReference type="RefSeq" id="WP_114124735.1">
    <property type="nucleotide sequence ID" value="NZ_QOUI01000001.1"/>
</dbReference>
<gene>
    <name evidence="2" type="ORF">DT076_00690</name>
</gene>
<dbReference type="Proteomes" id="UP000252770">
    <property type="component" value="Unassembled WGS sequence"/>
</dbReference>
<feature type="compositionally biased region" description="Low complexity" evidence="1">
    <location>
        <begin position="359"/>
        <end position="374"/>
    </location>
</feature>